<reference evidence="4" key="1">
    <citation type="submission" date="2020-12" db="UniProtKB">
        <authorList>
            <consortium name="WormBaseParasite"/>
        </authorList>
    </citation>
    <scope>IDENTIFICATION</scope>
    <source>
        <strain evidence="4">MHco3</strain>
    </source>
</reference>
<dbReference type="WBParaSite" id="HCON_00083400-00001">
    <property type="protein sequence ID" value="HCON_00083400-00001"/>
    <property type="gene ID" value="HCON_00083400"/>
</dbReference>
<evidence type="ECO:0000259" key="2">
    <source>
        <dbReference type="Pfam" id="PF00144"/>
    </source>
</evidence>
<dbReference type="SUPFAM" id="SSF56601">
    <property type="entry name" value="beta-lactamase/transpeptidase-like"/>
    <property type="match status" value="1"/>
</dbReference>
<dbReference type="Proteomes" id="UP000025227">
    <property type="component" value="Unplaced"/>
</dbReference>
<dbReference type="Gene3D" id="3.40.710.10">
    <property type="entry name" value="DD-peptidase/beta-lactamase superfamily"/>
    <property type="match status" value="1"/>
</dbReference>
<name>A0A7I4YF45_HAECO</name>
<feature type="signal peptide" evidence="1">
    <location>
        <begin position="1"/>
        <end position="21"/>
    </location>
</feature>
<dbReference type="OMA" id="EDWVIRI"/>
<dbReference type="AlphaFoldDB" id="A0A7I4YF45"/>
<proteinExistence type="predicted"/>
<sequence length="416" mass="46918">MIWELLLALAVLVLLWRIFSPKRTIKLHGEVHPGFEKVREKFSAMIQQDNEGASLAVLHRGEALVHLFGGYANRTTNQHWSYDTLAIAYSTTKIWAGLTSAILAGRGLLHYDEKVSTFWPGFAKNGKGNTTIRDILDHRAGLITFGREFGLEEAKNPDALSALVEEATPHWTPGEHRGYHALTYGFLVDQLIRRLHPKGYSVPQIYEEEIWERGIDFYIGSGNLNQNRIAHVSNPSILQSFIAHIKKPLKFLNAFVCHFTRGGLDMMSASYPHFLGIMRMDSIPYNDPAVRALPIVSCMGIGTALGFAQAIHQVFKKNLISDSIWKILSEPTATEEDIVLAEEKSFGHGFIYAHHPVRKEDWVIRIIGNGLQVVEMDVKDEVITVMLRNGLRAGEDGLEEYEDISRTILQLVRDHQ</sequence>
<organism evidence="3 4">
    <name type="scientific">Haemonchus contortus</name>
    <name type="common">Barber pole worm</name>
    <dbReference type="NCBI Taxonomy" id="6289"/>
    <lineage>
        <taxon>Eukaryota</taxon>
        <taxon>Metazoa</taxon>
        <taxon>Ecdysozoa</taxon>
        <taxon>Nematoda</taxon>
        <taxon>Chromadorea</taxon>
        <taxon>Rhabditida</taxon>
        <taxon>Rhabditina</taxon>
        <taxon>Rhabditomorpha</taxon>
        <taxon>Strongyloidea</taxon>
        <taxon>Trichostrongylidae</taxon>
        <taxon>Haemonchus</taxon>
    </lineage>
</organism>
<dbReference type="InterPro" id="IPR012338">
    <property type="entry name" value="Beta-lactam/transpept-like"/>
</dbReference>
<keyword evidence="3" id="KW-1185">Reference proteome</keyword>
<evidence type="ECO:0000256" key="1">
    <source>
        <dbReference type="SAM" id="SignalP"/>
    </source>
</evidence>
<feature type="domain" description="Beta-lactamase-related" evidence="2">
    <location>
        <begin position="45"/>
        <end position="399"/>
    </location>
</feature>
<evidence type="ECO:0000313" key="3">
    <source>
        <dbReference type="Proteomes" id="UP000025227"/>
    </source>
</evidence>
<evidence type="ECO:0000313" key="4">
    <source>
        <dbReference type="WBParaSite" id="HCON_00083400-00001"/>
    </source>
</evidence>
<protein>
    <submittedName>
        <fullName evidence="4">Beta-lactamase domain-containing protein</fullName>
    </submittedName>
</protein>
<dbReference type="InterPro" id="IPR001466">
    <property type="entry name" value="Beta-lactam-related"/>
</dbReference>
<feature type="chain" id="PRO_5029613253" evidence="1">
    <location>
        <begin position="22"/>
        <end position="416"/>
    </location>
</feature>
<dbReference type="InterPro" id="IPR052907">
    <property type="entry name" value="Beta-lactamase/esterase"/>
</dbReference>
<dbReference type="PANTHER" id="PTHR43319:SF3">
    <property type="entry name" value="BETA-LACTAMASE-RELATED DOMAIN-CONTAINING PROTEIN"/>
    <property type="match status" value="1"/>
</dbReference>
<dbReference type="Pfam" id="PF00144">
    <property type="entry name" value="Beta-lactamase"/>
    <property type="match status" value="1"/>
</dbReference>
<dbReference type="PANTHER" id="PTHR43319">
    <property type="entry name" value="BETA-LACTAMASE-RELATED"/>
    <property type="match status" value="1"/>
</dbReference>
<accession>A0A7I4YF45</accession>
<dbReference type="OrthoDB" id="5946976at2759"/>
<keyword evidence="1" id="KW-0732">Signal</keyword>